<gene>
    <name evidence="2" type="ORF">B4V94_09775</name>
</gene>
<protein>
    <submittedName>
        <fullName evidence="2">Uncharacterized protein</fullName>
    </submittedName>
</protein>
<evidence type="ECO:0000313" key="2">
    <source>
        <dbReference type="EMBL" id="EDH7455740.1"/>
    </source>
</evidence>
<organism evidence="2">
    <name type="scientific">Salmonella diarizonae</name>
    <dbReference type="NCBI Taxonomy" id="59204"/>
    <lineage>
        <taxon>Bacteria</taxon>
        <taxon>Pseudomonadati</taxon>
        <taxon>Pseudomonadota</taxon>
        <taxon>Gammaproteobacteria</taxon>
        <taxon>Enterobacterales</taxon>
        <taxon>Enterobacteriaceae</taxon>
        <taxon>Salmonella</taxon>
    </lineage>
</organism>
<sequence length="428" mass="48348">MSPIYFEKLVTFYRGLGKPSVANCAFEYRGQLDNQFDIFKELWNKSDQRIADFELSFDSGSYGTCYEDSLPEELTATTDIHLTVSLPAGNFRFIESLENFLLIDNNLNTGKQVENVYLIKEDFLFGEVAPVNEPVQKALQLSQFITELYDLANYNDRVEHSGLLKLVFIDTGSTKKTAPIVIEPKINIESILLPMVDLTIFKTLKENGSDNAHIQEKQAMFRVSIIEILKDLDDSKDKFNFLVEQWELLKETYYGNFECYLTNFSFLKQKKEAAENYMTVSSKISGTLSSISGKLFGLPISFAAVVAIVKVEKFESILALLGVAITSVLIALTIYDQKRVLESIRVSIDALFSHTKAQRSGELASLISKHKENLYSQVKGLDTAMAFLLLASFLPIILSIGTYIYKFHPSIVSNISWFVSTFMAQLLK</sequence>
<evidence type="ECO:0000256" key="1">
    <source>
        <dbReference type="SAM" id="Phobius"/>
    </source>
</evidence>
<keyword evidence="1" id="KW-1133">Transmembrane helix</keyword>
<keyword evidence="1" id="KW-0472">Membrane</keyword>
<dbReference type="AlphaFoldDB" id="A0A635J577"/>
<reference evidence="2" key="1">
    <citation type="submission" date="2018-07" db="EMBL/GenBank/DDBJ databases">
        <authorList>
            <consortium name="PulseNet: The National Subtyping Network for Foodborne Disease Surveillance"/>
            <person name="Tarr C.L."/>
            <person name="Trees E."/>
            <person name="Katz L.S."/>
            <person name="Carleton-Romer H.A."/>
            <person name="Stroika S."/>
            <person name="Kucerova Z."/>
            <person name="Roache K.F."/>
            <person name="Sabol A.L."/>
            <person name="Besser J."/>
            <person name="Gerner-Smidt P."/>
        </authorList>
    </citation>
    <scope>NUCLEOTIDE SEQUENCE</scope>
    <source>
        <strain evidence="2">PNUSAS008615</strain>
    </source>
</reference>
<name>A0A635J577_SALDZ</name>
<feature type="transmembrane region" description="Helical" evidence="1">
    <location>
        <begin position="291"/>
        <end position="311"/>
    </location>
</feature>
<feature type="transmembrane region" description="Helical" evidence="1">
    <location>
        <begin position="317"/>
        <end position="335"/>
    </location>
</feature>
<keyword evidence="1" id="KW-0812">Transmembrane</keyword>
<proteinExistence type="predicted"/>
<accession>A0A635J577</accession>
<dbReference type="EMBL" id="AAMIRF010000009">
    <property type="protein sequence ID" value="EDH7455740.1"/>
    <property type="molecule type" value="Genomic_DNA"/>
</dbReference>
<feature type="transmembrane region" description="Helical" evidence="1">
    <location>
        <begin position="384"/>
        <end position="405"/>
    </location>
</feature>
<comment type="caution">
    <text evidence="2">The sequence shown here is derived from an EMBL/GenBank/DDBJ whole genome shotgun (WGS) entry which is preliminary data.</text>
</comment>